<dbReference type="PIRSF" id="PIRSF015617">
    <property type="entry name" value="Adensltrnsf_CobA"/>
    <property type="match status" value="1"/>
</dbReference>
<evidence type="ECO:0000313" key="10">
    <source>
        <dbReference type="EMBL" id="SEI01161.1"/>
    </source>
</evidence>
<dbReference type="SUPFAM" id="SSF52540">
    <property type="entry name" value="P-loop containing nucleoside triphosphate hydrolases"/>
    <property type="match status" value="1"/>
</dbReference>
<dbReference type="InterPro" id="IPR003724">
    <property type="entry name" value="CblAdoTrfase_CobA"/>
</dbReference>
<dbReference type="GO" id="GO:0005524">
    <property type="term" value="F:ATP binding"/>
    <property type="evidence" value="ECO:0007669"/>
    <property type="project" value="InterPro"/>
</dbReference>
<dbReference type="Pfam" id="PF02572">
    <property type="entry name" value="CobA_CobO_BtuR"/>
    <property type="match status" value="1"/>
</dbReference>
<accession>A0A1C7PCB6</accession>
<dbReference type="GO" id="GO:0009236">
    <property type="term" value="P:cobalamin biosynthetic process"/>
    <property type="evidence" value="ECO:0007669"/>
    <property type="project" value="InterPro"/>
</dbReference>
<evidence type="ECO:0000313" key="11">
    <source>
        <dbReference type="Proteomes" id="UP000176204"/>
    </source>
</evidence>
<comment type="pathway">
    <text evidence="1">Cofactor biosynthesis; adenosylcobalamin biosynthesis; adenosylcobalamin from cob(II)yrinate a,c-diamide: step 2/7.</text>
</comment>
<evidence type="ECO:0000256" key="9">
    <source>
        <dbReference type="ARBA" id="ARBA00048692"/>
    </source>
</evidence>
<keyword evidence="11" id="KW-1185">Reference proteome</keyword>
<evidence type="ECO:0000256" key="6">
    <source>
        <dbReference type="ARBA" id="ARBA00033334"/>
    </source>
</evidence>
<sequence>MASKRILIITGDGKGKTTSAFGMALRAIGHGRKVSVIQFIKHDGGYGEVAALRRFPEAEVVCSGLGFTPKQPDSPQWEKHRAAALSGWELARQRMADDETSVIILDEFFYPVRYGLIDENEACKAIAALPEGKTLIMTGRNAPESLMALADTVSSIGCIRHALQQGTPAQEGFEY</sequence>
<comment type="catalytic activity">
    <reaction evidence="9">
        <text>2 cob(II)alamin + reduced [electron-transfer flavoprotein] + 2 ATP = 2 adenosylcob(III)alamin + 2 triphosphate + oxidized [electron-transfer flavoprotein] + 3 H(+)</text>
        <dbReference type="Rhea" id="RHEA:28671"/>
        <dbReference type="Rhea" id="RHEA-COMP:10685"/>
        <dbReference type="Rhea" id="RHEA-COMP:10686"/>
        <dbReference type="ChEBI" id="CHEBI:15378"/>
        <dbReference type="ChEBI" id="CHEBI:16304"/>
        <dbReference type="ChEBI" id="CHEBI:18036"/>
        <dbReference type="ChEBI" id="CHEBI:18408"/>
        <dbReference type="ChEBI" id="CHEBI:30616"/>
        <dbReference type="ChEBI" id="CHEBI:57692"/>
        <dbReference type="ChEBI" id="CHEBI:58307"/>
        <dbReference type="EC" id="2.5.1.17"/>
    </reaction>
</comment>
<comment type="catalytic activity">
    <reaction evidence="8">
        <text>2 cob(II)yrinate a,c diamide + reduced [electron-transfer flavoprotein] + 2 ATP = 2 adenosylcob(III)yrinate a,c-diamide + 2 triphosphate + oxidized [electron-transfer flavoprotein] + 3 H(+)</text>
        <dbReference type="Rhea" id="RHEA:11528"/>
        <dbReference type="Rhea" id="RHEA-COMP:10685"/>
        <dbReference type="Rhea" id="RHEA-COMP:10686"/>
        <dbReference type="ChEBI" id="CHEBI:15378"/>
        <dbReference type="ChEBI" id="CHEBI:18036"/>
        <dbReference type="ChEBI" id="CHEBI:30616"/>
        <dbReference type="ChEBI" id="CHEBI:57692"/>
        <dbReference type="ChEBI" id="CHEBI:58307"/>
        <dbReference type="ChEBI" id="CHEBI:58503"/>
        <dbReference type="ChEBI" id="CHEBI:58537"/>
        <dbReference type="EC" id="2.5.1.17"/>
    </reaction>
</comment>
<comment type="function">
    <text evidence="4">Required for both de novo synthesis of the corrin ring for the assimilation of exogenous corrinoids. Participates in the adenosylation of a variety of incomplete and complete corrinoids.</text>
</comment>
<dbReference type="KEGG" id="agl:PYTT_2547"/>
<dbReference type="PANTHER" id="PTHR46638:SF1">
    <property type="entry name" value="CORRINOID ADENOSYLTRANSFERASE"/>
    <property type="match status" value="1"/>
</dbReference>
<evidence type="ECO:0000256" key="7">
    <source>
        <dbReference type="ARBA" id="ARBA00033354"/>
    </source>
</evidence>
<reference evidence="11" key="1">
    <citation type="submission" date="2016-09" db="EMBL/GenBank/DDBJ databases">
        <authorList>
            <person name="Koehorst J."/>
        </authorList>
    </citation>
    <scope>NUCLEOTIDE SEQUENCE [LARGE SCALE GENOMIC DNA]</scope>
</reference>
<evidence type="ECO:0000256" key="5">
    <source>
        <dbReference type="ARBA" id="ARBA00031529"/>
    </source>
</evidence>
<keyword evidence="10" id="KW-0808">Transferase</keyword>
<evidence type="ECO:0000256" key="4">
    <source>
        <dbReference type="ARBA" id="ARBA00024929"/>
    </source>
</evidence>
<dbReference type="AlphaFoldDB" id="A0A1C7PCB6"/>
<evidence type="ECO:0000256" key="1">
    <source>
        <dbReference type="ARBA" id="ARBA00005121"/>
    </source>
</evidence>
<dbReference type="RefSeq" id="WP_067774995.1">
    <property type="nucleotide sequence ID" value="NZ_LIGX01000020.1"/>
</dbReference>
<evidence type="ECO:0000256" key="2">
    <source>
        <dbReference type="ARBA" id="ARBA00007487"/>
    </source>
</evidence>
<protein>
    <recommendedName>
        <fullName evidence="3">corrinoid adenosyltransferase</fullName>
        <ecNumber evidence="3">2.5.1.17</ecNumber>
    </recommendedName>
    <alternativeName>
        <fullName evidence="5">Cob(II)alamin adenosyltransferase</fullName>
    </alternativeName>
    <alternativeName>
        <fullName evidence="7">Cob(II)yrinic acid a,c-diamide adenosyltransferase</fullName>
    </alternativeName>
    <alternativeName>
        <fullName evidence="6">Cobinamide/cobalamin adenosyltransferase</fullName>
    </alternativeName>
</protein>
<dbReference type="CDD" id="cd00561">
    <property type="entry name" value="CobA_ACA"/>
    <property type="match status" value="1"/>
</dbReference>
<dbReference type="OrthoDB" id="9810309at2"/>
<evidence type="ECO:0000256" key="3">
    <source>
        <dbReference type="ARBA" id="ARBA00012454"/>
    </source>
</evidence>
<dbReference type="Gene3D" id="3.40.50.300">
    <property type="entry name" value="P-loop containing nucleotide triphosphate hydrolases"/>
    <property type="match status" value="1"/>
</dbReference>
<dbReference type="PANTHER" id="PTHR46638">
    <property type="entry name" value="CORRINOID ADENOSYLTRANSFERASE"/>
    <property type="match status" value="1"/>
</dbReference>
<dbReference type="EC" id="2.5.1.17" evidence="3"/>
<dbReference type="STRING" id="1679444.PYTT_2547"/>
<evidence type="ECO:0000256" key="8">
    <source>
        <dbReference type="ARBA" id="ARBA00048555"/>
    </source>
</evidence>
<dbReference type="EMBL" id="LT629973">
    <property type="protein sequence ID" value="SEI01161.1"/>
    <property type="molecule type" value="Genomic_DNA"/>
</dbReference>
<comment type="similarity">
    <text evidence="2">Belongs to the Cob(I)alamin adenosyltransferase family.</text>
</comment>
<organism evidence="10 11">
    <name type="scientific">Akkermansia glycaniphila</name>
    <dbReference type="NCBI Taxonomy" id="1679444"/>
    <lineage>
        <taxon>Bacteria</taxon>
        <taxon>Pseudomonadati</taxon>
        <taxon>Verrucomicrobiota</taxon>
        <taxon>Verrucomicrobiia</taxon>
        <taxon>Verrucomicrobiales</taxon>
        <taxon>Akkermansiaceae</taxon>
        <taxon>Akkermansia</taxon>
    </lineage>
</organism>
<dbReference type="Proteomes" id="UP000176204">
    <property type="component" value="Chromosome I"/>
</dbReference>
<gene>
    <name evidence="10" type="ORF">PYTT_2547</name>
</gene>
<name>A0A1C7PCB6_9BACT</name>
<proteinExistence type="inferred from homology"/>
<dbReference type="GO" id="GO:0008817">
    <property type="term" value="F:corrinoid adenosyltransferase activity"/>
    <property type="evidence" value="ECO:0007669"/>
    <property type="project" value="UniProtKB-EC"/>
</dbReference>
<dbReference type="InterPro" id="IPR027417">
    <property type="entry name" value="P-loop_NTPase"/>
</dbReference>